<dbReference type="InterPro" id="IPR018060">
    <property type="entry name" value="HTH_AraC"/>
</dbReference>
<dbReference type="Gene3D" id="3.40.50.2300">
    <property type="match status" value="2"/>
</dbReference>
<reference evidence="5 6" key="1">
    <citation type="submission" date="2018-02" db="EMBL/GenBank/DDBJ databases">
        <title>Comparative genomes isolates from brazilian mangrove.</title>
        <authorList>
            <person name="Araujo J.E."/>
            <person name="Taketani R.G."/>
            <person name="Silva M.C.P."/>
            <person name="Loureco M.V."/>
            <person name="Andreote F.D."/>
        </authorList>
    </citation>
    <scope>NUCLEOTIDE SEQUENCE [LARGE SCALE GENOMIC DNA]</scope>
    <source>
        <strain evidence="5 6">Hex-1 MGV</strain>
    </source>
</reference>
<dbReference type="PANTHER" id="PTHR46796:SF13">
    <property type="entry name" value="HTH-TYPE TRANSCRIPTIONAL ACTIVATOR RHAS"/>
    <property type="match status" value="1"/>
</dbReference>
<feature type="domain" description="HTH araC/xylS-type" evidence="4">
    <location>
        <begin position="282"/>
        <end position="380"/>
    </location>
</feature>
<dbReference type="SUPFAM" id="SSF46689">
    <property type="entry name" value="Homeodomain-like"/>
    <property type="match status" value="2"/>
</dbReference>
<dbReference type="Pfam" id="PF13377">
    <property type="entry name" value="Peripla_BP_3"/>
    <property type="match status" value="1"/>
</dbReference>
<dbReference type="OrthoDB" id="9795616at2"/>
<dbReference type="SMART" id="SM00342">
    <property type="entry name" value="HTH_ARAC"/>
    <property type="match status" value="1"/>
</dbReference>
<dbReference type="Proteomes" id="UP000238322">
    <property type="component" value="Unassembled WGS sequence"/>
</dbReference>
<name>A0A2S8G034_9BACT</name>
<dbReference type="GO" id="GO:0003700">
    <property type="term" value="F:DNA-binding transcription factor activity"/>
    <property type="evidence" value="ECO:0007669"/>
    <property type="project" value="InterPro"/>
</dbReference>
<dbReference type="PROSITE" id="PS01124">
    <property type="entry name" value="HTH_ARAC_FAMILY_2"/>
    <property type="match status" value="1"/>
</dbReference>
<dbReference type="InterPro" id="IPR009057">
    <property type="entry name" value="Homeodomain-like_sf"/>
</dbReference>
<organism evidence="5 6">
    <name type="scientific">Blastopirellula marina</name>
    <dbReference type="NCBI Taxonomy" id="124"/>
    <lineage>
        <taxon>Bacteria</taxon>
        <taxon>Pseudomonadati</taxon>
        <taxon>Planctomycetota</taxon>
        <taxon>Planctomycetia</taxon>
        <taxon>Pirellulales</taxon>
        <taxon>Pirellulaceae</taxon>
        <taxon>Blastopirellula</taxon>
    </lineage>
</organism>
<dbReference type="SUPFAM" id="SSF53822">
    <property type="entry name" value="Periplasmic binding protein-like I"/>
    <property type="match status" value="1"/>
</dbReference>
<evidence type="ECO:0000256" key="2">
    <source>
        <dbReference type="ARBA" id="ARBA00023125"/>
    </source>
</evidence>
<dbReference type="InterPro" id="IPR050204">
    <property type="entry name" value="AraC_XylS_family_regulators"/>
</dbReference>
<dbReference type="InterPro" id="IPR046335">
    <property type="entry name" value="LacI/GalR-like_sensor"/>
</dbReference>
<sequence>MKNVIVLIETSTGWGSGMVRGIADYLDECGEPWNVFLEPRGKFEPLRIPKGWDGDGIIARVNNPLLADEILASGIPCVNVSWYDYGKGIIARCTLDEEESGRLAAKYYLEKKYTHFAYCGSPWRPDYYDDLFGRAYAQYLATAGFPCFNFPPREIDPEQPWIDQLRQLGTWLKTLPTPCAVLAIDTQTSRQLIEAAKLVGLGVPDAIAVLAGEYDELASGITRPKLSMLDNAAHSVGHNAAKLLDRIMHGQADGSELVTISPTNVISAQSTDWTVLPDERLVHALRFVRDNYHRPIQVADLAEHAGTSRRLLEQLFDRYLDISPSRQILAVRLDAAKQLLGRSVLSMSEIAARCGFDSPEVMCRAFRREVSMSPSEYRQRRRLQ</sequence>
<evidence type="ECO:0000256" key="1">
    <source>
        <dbReference type="ARBA" id="ARBA00023015"/>
    </source>
</evidence>
<dbReference type="Pfam" id="PF12833">
    <property type="entry name" value="HTH_18"/>
    <property type="match status" value="1"/>
</dbReference>
<evidence type="ECO:0000313" key="5">
    <source>
        <dbReference type="EMBL" id="PQO37631.1"/>
    </source>
</evidence>
<comment type="caution">
    <text evidence="5">The sequence shown here is derived from an EMBL/GenBank/DDBJ whole genome shotgun (WGS) entry which is preliminary data.</text>
</comment>
<keyword evidence="1" id="KW-0805">Transcription regulation</keyword>
<evidence type="ECO:0000256" key="3">
    <source>
        <dbReference type="ARBA" id="ARBA00023163"/>
    </source>
</evidence>
<dbReference type="Gene3D" id="1.10.10.60">
    <property type="entry name" value="Homeodomain-like"/>
    <property type="match status" value="1"/>
</dbReference>
<dbReference type="InterPro" id="IPR054031">
    <property type="entry name" value="XylR_PBP1"/>
</dbReference>
<gene>
    <name evidence="5" type="ORF">C5Y83_06710</name>
</gene>
<keyword evidence="2" id="KW-0238">DNA-binding</keyword>
<proteinExistence type="predicted"/>
<dbReference type="PANTHER" id="PTHR46796">
    <property type="entry name" value="HTH-TYPE TRANSCRIPTIONAL ACTIVATOR RHAS-RELATED"/>
    <property type="match status" value="1"/>
</dbReference>
<dbReference type="GO" id="GO:0043565">
    <property type="term" value="F:sequence-specific DNA binding"/>
    <property type="evidence" value="ECO:0007669"/>
    <property type="project" value="InterPro"/>
</dbReference>
<evidence type="ECO:0000313" key="6">
    <source>
        <dbReference type="Proteomes" id="UP000238322"/>
    </source>
</evidence>
<dbReference type="EMBL" id="PUHY01000005">
    <property type="protein sequence ID" value="PQO37631.1"/>
    <property type="molecule type" value="Genomic_DNA"/>
</dbReference>
<dbReference type="RefSeq" id="WP_105328880.1">
    <property type="nucleotide sequence ID" value="NZ_PUHY01000005.1"/>
</dbReference>
<accession>A0A2S8G034</accession>
<dbReference type="InterPro" id="IPR028082">
    <property type="entry name" value="Peripla_BP_I"/>
</dbReference>
<evidence type="ECO:0000259" key="4">
    <source>
        <dbReference type="PROSITE" id="PS01124"/>
    </source>
</evidence>
<protein>
    <recommendedName>
        <fullName evidence="4">HTH araC/xylS-type domain-containing protein</fullName>
    </recommendedName>
</protein>
<dbReference type="Pfam" id="PF22177">
    <property type="entry name" value="PBP1_XylR"/>
    <property type="match status" value="1"/>
</dbReference>
<dbReference type="CDD" id="cd01543">
    <property type="entry name" value="PBP1_XylR"/>
    <property type="match status" value="1"/>
</dbReference>
<keyword evidence="3" id="KW-0804">Transcription</keyword>
<dbReference type="AlphaFoldDB" id="A0A2S8G034"/>